<dbReference type="SUPFAM" id="SSF55166">
    <property type="entry name" value="Hedgehog/DD-peptidase"/>
    <property type="match status" value="1"/>
</dbReference>
<evidence type="ECO:0000313" key="4">
    <source>
        <dbReference type="Proteomes" id="UP000308121"/>
    </source>
</evidence>
<organism evidence="3 4">
    <name type="scientific">Cellulomonas hominis</name>
    <dbReference type="NCBI Taxonomy" id="156981"/>
    <lineage>
        <taxon>Bacteria</taxon>
        <taxon>Bacillati</taxon>
        <taxon>Actinomycetota</taxon>
        <taxon>Actinomycetes</taxon>
        <taxon>Micrococcales</taxon>
        <taxon>Cellulomonadaceae</taxon>
        <taxon>Cellulomonas</taxon>
    </lineage>
</organism>
<feature type="non-terminal residue" evidence="3">
    <location>
        <position position="1"/>
    </location>
</feature>
<dbReference type="InterPro" id="IPR009045">
    <property type="entry name" value="Zn_M74/Hedgehog-like"/>
</dbReference>
<comment type="caution">
    <text evidence="3">The sequence shown here is derived from an EMBL/GenBank/DDBJ whole genome shotgun (WGS) entry which is preliminary data.</text>
</comment>
<dbReference type="GO" id="GO:0008233">
    <property type="term" value="F:peptidase activity"/>
    <property type="evidence" value="ECO:0007669"/>
    <property type="project" value="InterPro"/>
</dbReference>
<feature type="domain" description="D-alanyl-D-alanine carboxypeptidase-like core" evidence="2">
    <location>
        <begin position="31"/>
        <end position="111"/>
    </location>
</feature>
<dbReference type="EMBL" id="SZYE01000051">
    <property type="protein sequence ID" value="TKR23961.1"/>
    <property type="molecule type" value="Genomic_DNA"/>
</dbReference>
<protein>
    <recommendedName>
        <fullName evidence="2">D-alanyl-D-alanine carboxypeptidase-like core domain-containing protein</fullName>
    </recommendedName>
</protein>
<dbReference type="Proteomes" id="UP000308121">
    <property type="component" value="Unassembled WGS sequence"/>
</dbReference>
<proteinExistence type="predicted"/>
<dbReference type="RefSeq" id="WP_154729252.1">
    <property type="nucleotide sequence ID" value="NZ_SZYE01000051.1"/>
</dbReference>
<evidence type="ECO:0000256" key="1">
    <source>
        <dbReference type="SAM" id="MobiDB-lite"/>
    </source>
</evidence>
<dbReference type="Pfam" id="PF02557">
    <property type="entry name" value="VanY"/>
    <property type="match status" value="1"/>
</dbReference>
<dbReference type="AlphaFoldDB" id="A0A7Z8NS95"/>
<reference evidence="3 4" key="1">
    <citation type="submission" date="2019-05" db="EMBL/GenBank/DDBJ databases">
        <title>Genome sequence of Cellulomonas hominis strain CS1.</title>
        <authorList>
            <person name="Belmont J."/>
            <person name="Maclea K.S."/>
        </authorList>
    </citation>
    <scope>NUCLEOTIDE SEQUENCE [LARGE SCALE GENOMIC DNA]</scope>
    <source>
        <strain evidence="3 4">CS1</strain>
    </source>
</reference>
<dbReference type="OrthoDB" id="3293184at2"/>
<dbReference type="Gene3D" id="3.30.1380.10">
    <property type="match status" value="1"/>
</dbReference>
<name>A0A7Z8NS95_9CELL</name>
<evidence type="ECO:0000313" key="3">
    <source>
        <dbReference type="EMBL" id="TKR23961.1"/>
    </source>
</evidence>
<accession>A0A7Z8NS95</accession>
<sequence length="151" mass="16064">APGAVPDLPSAAPGAVPEAPPSEPADGLDGVDADLAARFEAARAAAAAEDVELRITSGKRTEEEQQRLVDQAVAQHGVPEAYRWVLPPEKSAHVQGMAIDVGATQGAYWLAEHGLEFGLCQTYANEVWHFEKLPDGADTCPEQHPDSSWGW</sequence>
<feature type="region of interest" description="Disordered" evidence="1">
    <location>
        <begin position="1"/>
        <end position="30"/>
    </location>
</feature>
<evidence type="ECO:0000259" key="2">
    <source>
        <dbReference type="Pfam" id="PF02557"/>
    </source>
</evidence>
<gene>
    <name evidence="3" type="ORF">FA014_08440</name>
</gene>
<dbReference type="InterPro" id="IPR003709">
    <property type="entry name" value="VanY-like_core_dom"/>
</dbReference>
<dbReference type="GO" id="GO:0006508">
    <property type="term" value="P:proteolysis"/>
    <property type="evidence" value="ECO:0007669"/>
    <property type="project" value="InterPro"/>
</dbReference>